<reference evidence="2 3" key="2">
    <citation type="submission" date="2018-11" db="EMBL/GenBank/DDBJ databases">
        <authorList>
            <consortium name="Pathogen Informatics"/>
        </authorList>
    </citation>
    <scope>NUCLEOTIDE SEQUENCE [LARGE SCALE GENOMIC DNA]</scope>
</reference>
<feature type="compositionally biased region" description="Basic and acidic residues" evidence="1">
    <location>
        <begin position="647"/>
        <end position="656"/>
    </location>
</feature>
<feature type="compositionally biased region" description="Basic and acidic residues" evidence="1">
    <location>
        <begin position="210"/>
        <end position="226"/>
    </location>
</feature>
<feature type="compositionally biased region" description="Polar residues" evidence="1">
    <location>
        <begin position="1"/>
        <end position="13"/>
    </location>
</feature>
<reference evidence="4" key="1">
    <citation type="submission" date="2017-02" db="UniProtKB">
        <authorList>
            <consortium name="WormBaseParasite"/>
        </authorList>
    </citation>
    <scope>IDENTIFICATION</scope>
</reference>
<feature type="compositionally biased region" description="Basic and acidic residues" evidence="1">
    <location>
        <begin position="63"/>
        <end position="89"/>
    </location>
</feature>
<dbReference type="WBParaSite" id="ASIM_0001648101-mRNA-1">
    <property type="protein sequence ID" value="ASIM_0001648101-mRNA-1"/>
    <property type="gene ID" value="ASIM_0001648101"/>
</dbReference>
<feature type="compositionally biased region" description="Basic and acidic residues" evidence="1">
    <location>
        <begin position="438"/>
        <end position="455"/>
    </location>
</feature>
<feature type="compositionally biased region" description="Basic residues" evidence="1">
    <location>
        <begin position="140"/>
        <end position="152"/>
    </location>
</feature>
<feature type="region of interest" description="Disordered" evidence="1">
    <location>
        <begin position="393"/>
        <end position="760"/>
    </location>
</feature>
<feature type="compositionally biased region" description="Acidic residues" evidence="1">
    <location>
        <begin position="98"/>
        <end position="114"/>
    </location>
</feature>
<evidence type="ECO:0000256" key="1">
    <source>
        <dbReference type="SAM" id="MobiDB-lite"/>
    </source>
</evidence>
<evidence type="ECO:0000313" key="4">
    <source>
        <dbReference type="WBParaSite" id="ASIM_0001648101-mRNA-1"/>
    </source>
</evidence>
<organism evidence="4">
    <name type="scientific">Anisakis simplex</name>
    <name type="common">Herring worm</name>
    <dbReference type="NCBI Taxonomy" id="6269"/>
    <lineage>
        <taxon>Eukaryota</taxon>
        <taxon>Metazoa</taxon>
        <taxon>Ecdysozoa</taxon>
        <taxon>Nematoda</taxon>
        <taxon>Chromadorea</taxon>
        <taxon>Rhabditida</taxon>
        <taxon>Spirurina</taxon>
        <taxon>Ascaridomorpha</taxon>
        <taxon>Ascaridoidea</taxon>
        <taxon>Anisakidae</taxon>
        <taxon>Anisakis</taxon>
        <taxon>Anisakis simplex complex</taxon>
    </lineage>
</organism>
<feature type="compositionally biased region" description="Polar residues" evidence="1">
    <location>
        <begin position="49"/>
        <end position="60"/>
    </location>
</feature>
<accession>A0A0M3K690</accession>
<name>A0A0M3K690_ANISI</name>
<sequence length="900" mass="93676">MNSLIIQQRSQQLPLHKQQGTHRQNRLLNVLTESIPECRESTPEPGKTTAKSETVSTEQGTGRPERETVTSGSERTKAEWETSAREKPVTEGITSEIDQSEVEGLADETEELEVEGVTAADRKPEPEGVTAGAGGTPPGIKKRPTRRTKSRGLKSLSGKPETGAITTGVGKPKMGSSPPANAWARQPSTAGTSAAQDVTVKPVKHVTTAAEKREDKKAPPGIEKPKAGNALPAFAWIKRPTTEDVTPAAGKDASGGVIVNHEKGLTSAAIKPEAGTVPPAMEKRKHKVDSPAIDWIKRPEIEGVTSADGKSTAGDVTIEPAKRVTTAAGKPAAEAVTARTGKPKPRNVAPGIDWIRRPRNESVTSATLKSTAEDVTTKPIKYMTTAVGKYEAETKTIGTEKPKPRGVPTESPWMTRPGIVGVTSAVEKPTSAGVPSGIKDHGEEGVTVRSDRPEFKGTTSPLGSTEPGDVATGTEKPKAKHVPAGIARMRRLQNEDVTSATRKPEAEGSSPEPEESRAKGGPSGTEKHGLDGLTPDAGKPETEGTPSGIASRGTAEIEGVTFAPGKGAPSGTQGAGAQGLTSESGKLGAEGASSEIAPRRTTGMEGVTFATGKDGRKGAPSGTQRARAEGLTSGAGKTQSESLPFVTREHETEGTKTGKGRGATSGTSLSRTAEIEGAIFADEKGGRAGPPFGTQEPGKEAVPAKATKPQPDGVPLETQEPEEERLTPEAEDDQYRIARRGTTGIEGSISTAGISTGKGASSGIENYLAENFTPKAGRPEIEAVPLETQGSAMEDMTPQVGEPKGERIPPSRSRGEGAQHVRHEPGAERLIPEAVPLETAVPAAEGAAEAERSEAEEPPQTWKGTKEIEADVIALGKGREGETPATEQPASEGLRHGAGE</sequence>
<gene>
    <name evidence="2" type="ORF">ASIM_LOCUS15888</name>
</gene>
<feature type="compositionally biased region" description="Basic and acidic residues" evidence="1">
    <location>
        <begin position="724"/>
        <end position="736"/>
    </location>
</feature>
<feature type="compositionally biased region" description="Low complexity" evidence="1">
    <location>
        <begin position="838"/>
        <end position="847"/>
    </location>
</feature>
<feature type="compositionally biased region" description="Polar residues" evidence="1">
    <location>
        <begin position="186"/>
        <end position="196"/>
    </location>
</feature>
<evidence type="ECO:0000313" key="2">
    <source>
        <dbReference type="EMBL" id="VDK56289.1"/>
    </source>
</evidence>
<feature type="region of interest" description="Disordered" evidence="1">
    <location>
        <begin position="1"/>
        <end position="235"/>
    </location>
</feature>
<dbReference type="AlphaFoldDB" id="A0A0M3K690"/>
<evidence type="ECO:0000313" key="3">
    <source>
        <dbReference type="Proteomes" id="UP000267096"/>
    </source>
</evidence>
<feature type="region of interest" description="Disordered" evidence="1">
    <location>
        <begin position="325"/>
        <end position="370"/>
    </location>
</feature>
<feature type="region of interest" description="Disordered" evidence="1">
    <location>
        <begin position="785"/>
        <end position="900"/>
    </location>
</feature>
<feature type="region of interest" description="Disordered" evidence="1">
    <location>
        <begin position="269"/>
        <end position="293"/>
    </location>
</feature>
<dbReference type="Proteomes" id="UP000267096">
    <property type="component" value="Unassembled WGS sequence"/>
</dbReference>
<keyword evidence="3" id="KW-1185">Reference proteome</keyword>
<proteinExistence type="predicted"/>
<feature type="compositionally biased region" description="Polar residues" evidence="1">
    <location>
        <begin position="361"/>
        <end position="370"/>
    </location>
</feature>
<protein>
    <submittedName>
        <fullName evidence="4">HTH La-type RNA-binding domain-containing protein</fullName>
    </submittedName>
</protein>
<feature type="compositionally biased region" description="Basic and acidic residues" evidence="1">
    <location>
        <begin position="803"/>
        <end position="831"/>
    </location>
</feature>
<feature type="compositionally biased region" description="Basic and acidic residues" evidence="1">
    <location>
        <begin position="393"/>
        <end position="403"/>
    </location>
</feature>
<dbReference type="EMBL" id="UYRR01032637">
    <property type="protein sequence ID" value="VDK56289.1"/>
    <property type="molecule type" value="Genomic_DNA"/>
</dbReference>